<evidence type="ECO:0000256" key="1">
    <source>
        <dbReference type="SAM" id="MobiDB-lite"/>
    </source>
</evidence>
<evidence type="ECO:0000313" key="3">
    <source>
        <dbReference type="Proteomes" id="UP000245207"/>
    </source>
</evidence>
<gene>
    <name evidence="2" type="ORF">CTI12_AA545600</name>
</gene>
<dbReference type="EMBL" id="PKPP01012454">
    <property type="protein sequence ID" value="PWA42358.1"/>
    <property type="molecule type" value="Genomic_DNA"/>
</dbReference>
<dbReference type="PANTHER" id="PTHR34835">
    <property type="entry name" value="OS07G0283600 PROTEIN-RELATED"/>
    <property type="match status" value="1"/>
</dbReference>
<accession>A0A2U1L028</accession>
<comment type="caution">
    <text evidence="2">The sequence shown here is derived from an EMBL/GenBank/DDBJ whole genome shotgun (WGS) entry which is preliminary data.</text>
</comment>
<name>A0A2U1L028_ARTAN</name>
<keyword evidence="3" id="KW-1185">Reference proteome</keyword>
<organism evidence="2 3">
    <name type="scientific">Artemisia annua</name>
    <name type="common">Sweet wormwood</name>
    <dbReference type="NCBI Taxonomy" id="35608"/>
    <lineage>
        <taxon>Eukaryota</taxon>
        <taxon>Viridiplantae</taxon>
        <taxon>Streptophyta</taxon>
        <taxon>Embryophyta</taxon>
        <taxon>Tracheophyta</taxon>
        <taxon>Spermatophyta</taxon>
        <taxon>Magnoliopsida</taxon>
        <taxon>eudicotyledons</taxon>
        <taxon>Gunneridae</taxon>
        <taxon>Pentapetalae</taxon>
        <taxon>asterids</taxon>
        <taxon>campanulids</taxon>
        <taxon>Asterales</taxon>
        <taxon>Asteraceae</taxon>
        <taxon>Asteroideae</taxon>
        <taxon>Anthemideae</taxon>
        <taxon>Artemisiinae</taxon>
        <taxon>Artemisia</taxon>
    </lineage>
</organism>
<sequence>MGNDAGGSGVTIDLTSDPENVDVPAGNKRSGTTKRRLMKRSMGSLEGDVFIPSVVREMEKVDEGGEVKKGHRKRSKFFIVSKVQGGDDGLVKKDVGKRKLGLNKKCGKKGLVDEEKEHEEDVDNDVRLRKRSRKSKLVGEAVDKNKGEKGVGCKVPDVDRIHQRISLWSLHCLLPKLSTKQREDVKKMGFGAVLGFRIKDVPTRLSYWLLDNFDENRCVLNVDGKEISITKEKVRDVLGIPMGNVYDSQDLPHFECFTPEKLVVGRQESGVSGNVSNGAITPYTICDVAPLPTIIPNDTNVRPKRYSRKAEVLCSPWGHPVPD</sequence>
<dbReference type="OrthoDB" id="1751080at2759"/>
<dbReference type="AlphaFoldDB" id="A0A2U1L028"/>
<dbReference type="Proteomes" id="UP000245207">
    <property type="component" value="Unassembled WGS sequence"/>
</dbReference>
<reference evidence="2 3" key="1">
    <citation type="journal article" date="2018" name="Mol. Plant">
        <title>The genome of Artemisia annua provides insight into the evolution of Asteraceae family and artemisinin biosynthesis.</title>
        <authorList>
            <person name="Shen Q."/>
            <person name="Zhang L."/>
            <person name="Liao Z."/>
            <person name="Wang S."/>
            <person name="Yan T."/>
            <person name="Shi P."/>
            <person name="Liu M."/>
            <person name="Fu X."/>
            <person name="Pan Q."/>
            <person name="Wang Y."/>
            <person name="Lv Z."/>
            <person name="Lu X."/>
            <person name="Zhang F."/>
            <person name="Jiang W."/>
            <person name="Ma Y."/>
            <person name="Chen M."/>
            <person name="Hao X."/>
            <person name="Li L."/>
            <person name="Tang Y."/>
            <person name="Lv G."/>
            <person name="Zhou Y."/>
            <person name="Sun X."/>
            <person name="Brodelius P.E."/>
            <person name="Rose J.K.C."/>
            <person name="Tang K."/>
        </authorList>
    </citation>
    <scope>NUCLEOTIDE SEQUENCE [LARGE SCALE GENOMIC DNA]</scope>
    <source>
        <strain evidence="3">cv. Huhao1</strain>
        <tissue evidence="2">Leaf</tissue>
    </source>
</reference>
<feature type="region of interest" description="Disordered" evidence="1">
    <location>
        <begin position="1"/>
        <end position="38"/>
    </location>
</feature>
<dbReference type="PANTHER" id="PTHR34835:SF34">
    <property type="entry name" value="OS08G0555500 PROTEIN"/>
    <property type="match status" value="1"/>
</dbReference>
<protein>
    <recommendedName>
        <fullName evidence="4">Ulp1 protease family, C-terminal catalytic domain-containing protein</fullName>
    </recommendedName>
</protein>
<evidence type="ECO:0000313" key="2">
    <source>
        <dbReference type="EMBL" id="PWA42358.1"/>
    </source>
</evidence>
<evidence type="ECO:0008006" key="4">
    <source>
        <dbReference type="Google" id="ProtNLM"/>
    </source>
</evidence>
<proteinExistence type="predicted"/>